<feature type="transmembrane region" description="Helical" evidence="1">
    <location>
        <begin position="134"/>
        <end position="155"/>
    </location>
</feature>
<organism evidence="2 3">
    <name type="scientific">Folsomia candida</name>
    <name type="common">Springtail</name>
    <dbReference type="NCBI Taxonomy" id="158441"/>
    <lineage>
        <taxon>Eukaryota</taxon>
        <taxon>Metazoa</taxon>
        <taxon>Ecdysozoa</taxon>
        <taxon>Arthropoda</taxon>
        <taxon>Hexapoda</taxon>
        <taxon>Collembola</taxon>
        <taxon>Entomobryomorpha</taxon>
        <taxon>Isotomoidea</taxon>
        <taxon>Isotomidae</taxon>
        <taxon>Proisotominae</taxon>
        <taxon>Folsomia</taxon>
    </lineage>
</organism>
<dbReference type="AlphaFoldDB" id="A0A226EDB3"/>
<feature type="transmembrane region" description="Helical" evidence="1">
    <location>
        <begin position="292"/>
        <end position="312"/>
    </location>
</feature>
<evidence type="ECO:0008006" key="4">
    <source>
        <dbReference type="Google" id="ProtNLM"/>
    </source>
</evidence>
<feature type="transmembrane region" description="Helical" evidence="1">
    <location>
        <begin position="48"/>
        <end position="69"/>
    </location>
</feature>
<accession>A0A226EDB3</accession>
<keyword evidence="1" id="KW-1133">Transmembrane helix</keyword>
<evidence type="ECO:0000256" key="1">
    <source>
        <dbReference type="SAM" id="Phobius"/>
    </source>
</evidence>
<evidence type="ECO:0000313" key="3">
    <source>
        <dbReference type="Proteomes" id="UP000198287"/>
    </source>
</evidence>
<reference evidence="2 3" key="1">
    <citation type="submission" date="2015-12" db="EMBL/GenBank/DDBJ databases">
        <title>The genome of Folsomia candida.</title>
        <authorList>
            <person name="Faddeeva A."/>
            <person name="Derks M.F."/>
            <person name="Anvar Y."/>
            <person name="Smit S."/>
            <person name="Van Straalen N."/>
            <person name="Roelofs D."/>
        </authorList>
    </citation>
    <scope>NUCLEOTIDE SEQUENCE [LARGE SCALE GENOMIC DNA]</scope>
    <source>
        <strain evidence="2 3">VU population</strain>
        <tissue evidence="2">Whole body</tissue>
    </source>
</reference>
<dbReference type="EMBL" id="LNIX01000005">
    <property type="protein sequence ID" value="OXA55134.1"/>
    <property type="molecule type" value="Genomic_DNA"/>
</dbReference>
<keyword evidence="1" id="KW-0812">Transmembrane</keyword>
<sequence length="387" mass="44335">MIMTEFLPSLISYLRLCKRLKCTPIEYHNKTGRFVICRNVRQLNIFKLQCVLSLVYLAGMFFNLCFGSHTLPARLQGVSFFVIYLTTFIIRWNYDLDIEAIQVINSFLDFERTIIQNDIRLPLSSPETKSMKSFIRIAQSSVLVFPMLQLVLLTYSPCTPPFLLSMAPTCNEASSVLQYFLQFGTNIFETWMSFHNLFSCTIILFYTFCMGIVSILNYINVLKKEISTIVTEQDTAKCIKFYHSIQVLEKSFNSYVKDKIASPLMIAVPALEILGMYVWINLYNDITLPGFLVFPIMGINSAICNVLVFTLASHVNSLSERVLISLEKKMAELTWKKFVKREISAWSTMQIRFGLSYIDRGTPLSMQNFCINQTLSLTLVKSGQAIG</sequence>
<comment type="caution">
    <text evidence="2">The sequence shown here is derived from an EMBL/GenBank/DDBJ whole genome shotgun (WGS) entry which is preliminary data.</text>
</comment>
<keyword evidence="3" id="KW-1185">Reference proteome</keyword>
<dbReference type="Proteomes" id="UP000198287">
    <property type="component" value="Unassembled WGS sequence"/>
</dbReference>
<evidence type="ECO:0000313" key="2">
    <source>
        <dbReference type="EMBL" id="OXA55134.1"/>
    </source>
</evidence>
<protein>
    <recommendedName>
        <fullName evidence="4">Odorant receptor</fullName>
    </recommendedName>
</protein>
<proteinExistence type="predicted"/>
<name>A0A226EDB3_FOLCA</name>
<feature type="transmembrane region" description="Helical" evidence="1">
    <location>
        <begin position="196"/>
        <end position="219"/>
    </location>
</feature>
<keyword evidence="1" id="KW-0472">Membrane</keyword>
<feature type="transmembrane region" description="Helical" evidence="1">
    <location>
        <begin position="75"/>
        <end position="94"/>
    </location>
</feature>
<feature type="transmembrane region" description="Helical" evidence="1">
    <location>
        <begin position="260"/>
        <end position="280"/>
    </location>
</feature>
<gene>
    <name evidence="2" type="ORF">Fcan01_11056</name>
</gene>